<dbReference type="AlphaFoldDB" id="A0A1L3MNL9"/>
<proteinExistence type="predicted"/>
<evidence type="ECO:0000259" key="16">
    <source>
        <dbReference type="PROSITE" id="PS50109"/>
    </source>
</evidence>
<keyword evidence="4" id="KW-1003">Cell membrane</keyword>
<dbReference type="InterPro" id="IPR003594">
    <property type="entry name" value="HATPase_dom"/>
</dbReference>
<dbReference type="InterPro" id="IPR050640">
    <property type="entry name" value="Bact_2-comp_sensor_kinase"/>
</dbReference>
<evidence type="ECO:0000256" key="12">
    <source>
        <dbReference type="ARBA" id="ARBA00023012"/>
    </source>
</evidence>
<feature type="domain" description="HAMP" evidence="17">
    <location>
        <begin position="314"/>
        <end position="366"/>
    </location>
</feature>
<dbReference type="Proteomes" id="UP000181936">
    <property type="component" value="Chromosome"/>
</dbReference>
<dbReference type="Pfam" id="PF06580">
    <property type="entry name" value="His_kinase"/>
    <property type="match status" value="1"/>
</dbReference>
<evidence type="ECO:0000256" key="7">
    <source>
        <dbReference type="ARBA" id="ARBA00022692"/>
    </source>
</evidence>
<dbReference type="SUPFAM" id="SSF158472">
    <property type="entry name" value="HAMP domain-like"/>
    <property type="match status" value="1"/>
</dbReference>
<keyword evidence="8" id="KW-0547">Nucleotide-binding</keyword>
<dbReference type="OrthoDB" id="9776552at2"/>
<evidence type="ECO:0000256" key="13">
    <source>
        <dbReference type="ARBA" id="ARBA00023136"/>
    </source>
</evidence>
<dbReference type="Gene3D" id="3.30.565.10">
    <property type="entry name" value="Histidine kinase-like ATPase, C-terminal domain"/>
    <property type="match status" value="1"/>
</dbReference>
<evidence type="ECO:0000313" key="19">
    <source>
        <dbReference type="Proteomes" id="UP000181936"/>
    </source>
</evidence>
<dbReference type="CDD" id="cd12912">
    <property type="entry name" value="PDC2_MCP_like"/>
    <property type="match status" value="1"/>
</dbReference>
<dbReference type="GO" id="GO:0005886">
    <property type="term" value="C:plasma membrane"/>
    <property type="evidence" value="ECO:0007669"/>
    <property type="project" value="UniProtKB-SubCell"/>
</dbReference>
<comment type="subcellular location">
    <subcellularLocation>
        <location evidence="2">Cell membrane</location>
        <topology evidence="2">Multi-pass membrane protein</topology>
    </subcellularLocation>
</comment>
<keyword evidence="12" id="KW-0902">Two-component regulatory system</keyword>
<evidence type="ECO:0000256" key="8">
    <source>
        <dbReference type="ARBA" id="ARBA00022741"/>
    </source>
</evidence>
<name>A0A1L3MNL9_9BACI</name>
<dbReference type="Gene3D" id="3.30.450.20">
    <property type="entry name" value="PAS domain"/>
    <property type="match status" value="1"/>
</dbReference>
<feature type="domain" description="Histidine kinase" evidence="16">
    <location>
        <begin position="423"/>
        <end position="600"/>
    </location>
</feature>
<dbReference type="PROSITE" id="PS50109">
    <property type="entry name" value="HIS_KIN"/>
    <property type="match status" value="1"/>
</dbReference>
<keyword evidence="9" id="KW-0418">Kinase</keyword>
<feature type="transmembrane region" description="Helical" evidence="15">
    <location>
        <begin position="292"/>
        <end position="313"/>
    </location>
</feature>
<evidence type="ECO:0000256" key="15">
    <source>
        <dbReference type="SAM" id="Phobius"/>
    </source>
</evidence>
<evidence type="ECO:0000256" key="2">
    <source>
        <dbReference type="ARBA" id="ARBA00004651"/>
    </source>
</evidence>
<reference evidence="18 19" key="1">
    <citation type="journal article" date="2016" name="Sci. Rep.">
        <title>Complete genome sequence and transcriptomic analysis of a novel marine strain Bacillus weihaiensis reveals the mechanism of brown algae degradation.</title>
        <authorList>
            <person name="Zhu Y."/>
            <person name="Chen P."/>
            <person name="Bao Y."/>
            <person name="Men Y."/>
            <person name="Zeng Y."/>
            <person name="Yang J."/>
            <person name="Sun J."/>
            <person name="Sun Y."/>
        </authorList>
    </citation>
    <scope>NUCLEOTIDE SEQUENCE [LARGE SCALE GENOMIC DNA]</scope>
    <source>
        <strain evidence="18 19">Alg07</strain>
    </source>
</reference>
<keyword evidence="6" id="KW-0808">Transferase</keyword>
<dbReference type="Gene3D" id="1.10.8.500">
    <property type="entry name" value="HAMP domain in histidine kinase"/>
    <property type="match status" value="1"/>
</dbReference>
<keyword evidence="10" id="KW-0067">ATP-binding</keyword>
<evidence type="ECO:0000256" key="4">
    <source>
        <dbReference type="ARBA" id="ARBA00022475"/>
    </source>
</evidence>
<feature type="transmembrane region" description="Helical" evidence="15">
    <location>
        <begin position="14"/>
        <end position="35"/>
    </location>
</feature>
<keyword evidence="19" id="KW-1185">Reference proteome</keyword>
<dbReference type="GO" id="GO:0000155">
    <property type="term" value="F:phosphorelay sensor kinase activity"/>
    <property type="evidence" value="ECO:0007669"/>
    <property type="project" value="InterPro"/>
</dbReference>
<dbReference type="PANTHER" id="PTHR34220">
    <property type="entry name" value="SENSOR HISTIDINE KINASE YPDA"/>
    <property type="match status" value="1"/>
</dbReference>
<dbReference type="InterPro" id="IPR036890">
    <property type="entry name" value="HATPase_C_sf"/>
</dbReference>
<dbReference type="SUPFAM" id="SSF55874">
    <property type="entry name" value="ATPase domain of HSP90 chaperone/DNA topoisomerase II/histidine kinase"/>
    <property type="match status" value="1"/>
</dbReference>
<evidence type="ECO:0000256" key="9">
    <source>
        <dbReference type="ARBA" id="ARBA00022777"/>
    </source>
</evidence>
<dbReference type="Pfam" id="PF00672">
    <property type="entry name" value="HAMP"/>
    <property type="match status" value="1"/>
</dbReference>
<keyword evidence="7 15" id="KW-0812">Transmembrane</keyword>
<protein>
    <recommendedName>
        <fullName evidence="3">histidine kinase</fullName>
        <ecNumber evidence="3">2.7.13.3</ecNumber>
    </recommendedName>
</protein>
<organism evidence="18 19">
    <name type="scientific">Bacillus weihaiensis</name>
    <dbReference type="NCBI Taxonomy" id="1547283"/>
    <lineage>
        <taxon>Bacteria</taxon>
        <taxon>Bacillati</taxon>
        <taxon>Bacillota</taxon>
        <taxon>Bacilli</taxon>
        <taxon>Bacillales</taxon>
        <taxon>Bacillaceae</taxon>
        <taxon>Bacillus</taxon>
    </lineage>
</organism>
<dbReference type="GO" id="GO:0005524">
    <property type="term" value="F:ATP binding"/>
    <property type="evidence" value="ECO:0007669"/>
    <property type="project" value="UniProtKB-KW"/>
</dbReference>
<dbReference type="PROSITE" id="PS50885">
    <property type="entry name" value="HAMP"/>
    <property type="match status" value="1"/>
</dbReference>
<dbReference type="InterPro" id="IPR005467">
    <property type="entry name" value="His_kinase_dom"/>
</dbReference>
<dbReference type="InterPro" id="IPR004358">
    <property type="entry name" value="Sig_transdc_His_kin-like_C"/>
</dbReference>
<dbReference type="SMART" id="SM00387">
    <property type="entry name" value="HATPase_c"/>
    <property type="match status" value="1"/>
</dbReference>
<dbReference type="STRING" id="1547283.A9C19_03725"/>
<evidence type="ECO:0000313" key="18">
    <source>
        <dbReference type="EMBL" id="APH03941.1"/>
    </source>
</evidence>
<dbReference type="CDD" id="cd06225">
    <property type="entry name" value="HAMP"/>
    <property type="match status" value="1"/>
</dbReference>
<dbReference type="KEGG" id="bwh:A9C19_03725"/>
<keyword evidence="13 15" id="KW-0472">Membrane</keyword>
<evidence type="ECO:0000256" key="10">
    <source>
        <dbReference type="ARBA" id="ARBA00022840"/>
    </source>
</evidence>
<evidence type="ECO:0000256" key="14">
    <source>
        <dbReference type="SAM" id="Coils"/>
    </source>
</evidence>
<dbReference type="EC" id="2.7.13.3" evidence="3"/>
<sequence length="602" mass="69179">MKKWLLQLNLFQRLLLYFAIIMILPLIIVSSIIYMQSSNLIEQQAEDFLKQIVTNVSFQSDRFIKKYELATLPLVSNTNVKYLLDLENGDIDEHIRYQYYQNIWTMMDNIALQSPEIDQIYIIGDNEKDITLRNVGITSERKEKYRSLKSVTSETGEITIVPTNRNGEMYITIARKIRGMKSFEPKGILAIEINASQLGEMWKEANLGEEGFFMIADENGHVIYHPDNTVIGEQLNEVGRSQLSQLQQGSFFDDWNDKSTFFHFSTSTYTNWKLIAAVPESQLYAPISGVRITAFLSAAFVLLVAFSISINFIKQIVHPIRKVEKTMKSVEEGKWKKLPTLARHDEISSLINSYNAMVDRLSTLVDQVYKAELNQKQMKIELQERELEKQKVEIQALQSQINPHFLYNTLETMGAYGMINGIEEISEMADSLATMFRYSVRNLELVTIKDEIDHIKNYLVIHEHRIKKPINLILDIDPALFQVSMVKLSLQPLVENAIEHGIKRSMKDLTITIRTKINGSCLKVCVIDNGKGMSPERLNEINEHLKQNRMKDSELGSHLGIGIANVNRRIQLLFGDQYGLEMTSQQDIGTNVTIHLPYQTKR</sequence>
<feature type="coiled-coil region" evidence="14">
    <location>
        <begin position="370"/>
        <end position="400"/>
    </location>
</feature>
<dbReference type="Pfam" id="PF02743">
    <property type="entry name" value="dCache_1"/>
    <property type="match status" value="1"/>
</dbReference>
<dbReference type="EMBL" id="CP016020">
    <property type="protein sequence ID" value="APH03941.1"/>
    <property type="molecule type" value="Genomic_DNA"/>
</dbReference>
<dbReference type="InterPro" id="IPR010559">
    <property type="entry name" value="Sig_transdc_His_kin_internal"/>
</dbReference>
<dbReference type="SMART" id="SM00304">
    <property type="entry name" value="HAMP"/>
    <property type="match status" value="1"/>
</dbReference>
<gene>
    <name evidence="18" type="ORF">A9C19_03725</name>
</gene>
<dbReference type="PRINTS" id="PR00344">
    <property type="entry name" value="BCTRLSENSOR"/>
</dbReference>
<evidence type="ECO:0000256" key="1">
    <source>
        <dbReference type="ARBA" id="ARBA00000085"/>
    </source>
</evidence>
<accession>A0A1L3MNL9</accession>
<dbReference type="PANTHER" id="PTHR34220:SF7">
    <property type="entry name" value="SENSOR HISTIDINE KINASE YPDA"/>
    <property type="match status" value="1"/>
</dbReference>
<dbReference type="InterPro" id="IPR033479">
    <property type="entry name" value="dCache_1"/>
</dbReference>
<dbReference type="InterPro" id="IPR003660">
    <property type="entry name" value="HAMP_dom"/>
</dbReference>
<evidence type="ECO:0000256" key="5">
    <source>
        <dbReference type="ARBA" id="ARBA00022553"/>
    </source>
</evidence>
<evidence type="ECO:0000256" key="11">
    <source>
        <dbReference type="ARBA" id="ARBA00022989"/>
    </source>
</evidence>
<evidence type="ECO:0000259" key="17">
    <source>
        <dbReference type="PROSITE" id="PS50885"/>
    </source>
</evidence>
<evidence type="ECO:0000256" key="6">
    <source>
        <dbReference type="ARBA" id="ARBA00022679"/>
    </source>
</evidence>
<comment type="catalytic activity">
    <reaction evidence="1">
        <text>ATP + protein L-histidine = ADP + protein N-phospho-L-histidine.</text>
        <dbReference type="EC" id="2.7.13.3"/>
    </reaction>
</comment>
<dbReference type="RefSeq" id="WP_072578733.1">
    <property type="nucleotide sequence ID" value="NZ_CP016020.1"/>
</dbReference>
<keyword evidence="5" id="KW-0597">Phosphoprotein</keyword>
<dbReference type="Pfam" id="PF02518">
    <property type="entry name" value="HATPase_c"/>
    <property type="match status" value="1"/>
</dbReference>
<keyword evidence="14" id="KW-0175">Coiled coil</keyword>
<evidence type="ECO:0000256" key="3">
    <source>
        <dbReference type="ARBA" id="ARBA00012438"/>
    </source>
</evidence>
<keyword evidence="11 15" id="KW-1133">Transmembrane helix</keyword>